<sequence>MDSAIFYIFIGTLICILCAVIFRYLLSSAFNNQPLHQFHRKAWGKPWPDEIGLAPDDEELFGVEIGPDAEEYLCLEHIKLVAKALRLATNVEDILVLRKQYTATLSMLIDASEGKERNIVLTGQPGIADITILTSIMGETTFLLFILLHRLQRRLPTAVQVNAEQLIIFDECGVSVYDTKLKMHQDNTLRRRLSRCWALCDSNQNLASPCLTIRLEASFVVITSAPQPHRWQGLLKQMGGAVSFLRLPSVMEVGAVIKELRLDTEQTLSLVSKWGPSVRTVLRILRDPTRASHYESDVRDAAQALARADYSQVFLHSQYGLLPTLAGSDLVFVDADPDPQFNHECSILVPTAFLRNLVVQASTNLSAEKAFDLLCTLGLSSHSLLRSSAG</sequence>
<keyword evidence="1" id="KW-0812">Transmembrane</keyword>
<gene>
    <name evidence="2" type="ORF">R3P38DRAFT_2970598</name>
</gene>
<dbReference type="Proteomes" id="UP001362999">
    <property type="component" value="Unassembled WGS sequence"/>
</dbReference>
<keyword evidence="1" id="KW-0472">Membrane</keyword>
<dbReference type="AlphaFoldDB" id="A0AAW0B4L5"/>
<proteinExistence type="predicted"/>
<organism evidence="2 3">
    <name type="scientific">Favolaschia claudopus</name>
    <dbReference type="NCBI Taxonomy" id="2862362"/>
    <lineage>
        <taxon>Eukaryota</taxon>
        <taxon>Fungi</taxon>
        <taxon>Dikarya</taxon>
        <taxon>Basidiomycota</taxon>
        <taxon>Agaricomycotina</taxon>
        <taxon>Agaricomycetes</taxon>
        <taxon>Agaricomycetidae</taxon>
        <taxon>Agaricales</taxon>
        <taxon>Marasmiineae</taxon>
        <taxon>Mycenaceae</taxon>
        <taxon>Favolaschia</taxon>
    </lineage>
</organism>
<evidence type="ECO:0000313" key="2">
    <source>
        <dbReference type="EMBL" id="KAK7019864.1"/>
    </source>
</evidence>
<keyword evidence="3" id="KW-1185">Reference proteome</keyword>
<accession>A0AAW0B4L5</accession>
<keyword evidence="1" id="KW-1133">Transmembrane helix</keyword>
<protein>
    <submittedName>
        <fullName evidence="2">Uncharacterized protein</fullName>
    </submittedName>
</protein>
<evidence type="ECO:0000256" key="1">
    <source>
        <dbReference type="SAM" id="Phobius"/>
    </source>
</evidence>
<comment type="caution">
    <text evidence="2">The sequence shown here is derived from an EMBL/GenBank/DDBJ whole genome shotgun (WGS) entry which is preliminary data.</text>
</comment>
<name>A0AAW0B4L5_9AGAR</name>
<reference evidence="2 3" key="1">
    <citation type="journal article" date="2024" name="J Genomics">
        <title>Draft genome sequencing and assembly of Favolaschia claudopus CIRM-BRFM 2984 isolated from oak limbs.</title>
        <authorList>
            <person name="Navarro D."/>
            <person name="Drula E."/>
            <person name="Chaduli D."/>
            <person name="Cazenave R."/>
            <person name="Ahrendt S."/>
            <person name="Wang J."/>
            <person name="Lipzen A."/>
            <person name="Daum C."/>
            <person name="Barry K."/>
            <person name="Grigoriev I.V."/>
            <person name="Favel A."/>
            <person name="Rosso M.N."/>
            <person name="Martin F."/>
        </authorList>
    </citation>
    <scope>NUCLEOTIDE SEQUENCE [LARGE SCALE GENOMIC DNA]</scope>
    <source>
        <strain evidence="2 3">CIRM-BRFM 2984</strain>
    </source>
</reference>
<dbReference type="EMBL" id="JAWWNJ010000042">
    <property type="protein sequence ID" value="KAK7019864.1"/>
    <property type="molecule type" value="Genomic_DNA"/>
</dbReference>
<evidence type="ECO:0000313" key="3">
    <source>
        <dbReference type="Proteomes" id="UP001362999"/>
    </source>
</evidence>
<feature type="transmembrane region" description="Helical" evidence="1">
    <location>
        <begin position="6"/>
        <end position="26"/>
    </location>
</feature>